<dbReference type="PROSITE" id="PS50943">
    <property type="entry name" value="HTH_CROC1"/>
    <property type="match status" value="1"/>
</dbReference>
<evidence type="ECO:0000259" key="1">
    <source>
        <dbReference type="PROSITE" id="PS50943"/>
    </source>
</evidence>
<protein>
    <submittedName>
        <fullName evidence="2">Helix-turn-helix transcriptional regulator</fullName>
    </submittedName>
</protein>
<keyword evidence="3" id="KW-1185">Reference proteome</keyword>
<feature type="domain" description="HTH cro/C1-type" evidence="1">
    <location>
        <begin position="23"/>
        <end position="74"/>
    </location>
</feature>
<dbReference type="SUPFAM" id="SSF47413">
    <property type="entry name" value="lambda repressor-like DNA-binding domains"/>
    <property type="match status" value="1"/>
</dbReference>
<dbReference type="Gene3D" id="1.10.260.40">
    <property type="entry name" value="lambda repressor-like DNA-binding domains"/>
    <property type="match status" value="1"/>
</dbReference>
<dbReference type="GeneID" id="95582418"/>
<dbReference type="NCBIfam" id="TIGR03070">
    <property type="entry name" value="couple_hipB"/>
    <property type="match status" value="1"/>
</dbReference>
<dbReference type="CDD" id="cd00093">
    <property type="entry name" value="HTH_XRE"/>
    <property type="match status" value="1"/>
</dbReference>
<accession>A0ABZ0DDF4</accession>
<dbReference type="Pfam" id="PF13560">
    <property type="entry name" value="HTH_31"/>
    <property type="match status" value="1"/>
</dbReference>
<dbReference type="Proteomes" id="UP001304534">
    <property type="component" value="Chromosome"/>
</dbReference>
<dbReference type="InterPro" id="IPR010982">
    <property type="entry name" value="Lambda_DNA-bd_dom_sf"/>
</dbReference>
<proteinExistence type="predicted"/>
<reference evidence="2 3" key="1">
    <citation type="submission" date="2022-08" db="EMBL/GenBank/DDBJ databases">
        <title>Whole genome sequencing-based tracing of a 2022 introduction and outbreak of Xanthomonas hortorum pv. pelargonii.</title>
        <authorList>
            <person name="Iruegas-Bocardo F."/>
            <person name="Weisberg A.K."/>
            <person name="Riutta E.R."/>
            <person name="Kilday K."/>
            <person name="Bonkowski J.C."/>
            <person name="Creswell T."/>
            <person name="Daughtrey M.L."/>
            <person name="Rane K."/>
            <person name="Grunwald N.J."/>
            <person name="Chang J.H."/>
            <person name="Putnam M.L."/>
        </authorList>
    </citation>
    <scope>NUCLEOTIDE SEQUENCE [LARGE SCALE GENOMIC DNA]</scope>
    <source>
        <strain evidence="2 3">22-325</strain>
    </source>
</reference>
<dbReference type="InterPro" id="IPR017507">
    <property type="entry name" value="Tscrpt_reg_HipB-like"/>
</dbReference>
<dbReference type="SMART" id="SM00530">
    <property type="entry name" value="HTH_XRE"/>
    <property type="match status" value="1"/>
</dbReference>
<evidence type="ECO:0000313" key="3">
    <source>
        <dbReference type="Proteomes" id="UP001304534"/>
    </source>
</evidence>
<name>A0ABZ0DDF4_9XANT</name>
<sequence>MSPIAYIAAMDTVRTPSDIGNIIRARRKRLGWDQARLANDIGVSRQWVVDIEKGKPRAELQLILRALQALGLELMLGPGVAQVPQASVPDRGTVTPINLDAIVEHNRSNPPLGTNALNAFNNTIQTQFSSLDRLKNAGLHRPFPALDALKQSPAQAALAAALNKYPSLIDAPNEKHGVNEVLQNQVSARDRSKVGKAAKISNVISASSKKKGDP</sequence>
<evidence type="ECO:0000313" key="2">
    <source>
        <dbReference type="EMBL" id="WOB26642.1"/>
    </source>
</evidence>
<dbReference type="RefSeq" id="WP_316689898.1">
    <property type="nucleotide sequence ID" value="NZ_CP103837.1"/>
</dbReference>
<dbReference type="InterPro" id="IPR001387">
    <property type="entry name" value="Cro/C1-type_HTH"/>
</dbReference>
<organism evidence="2 3">
    <name type="scientific">Xanthomonas dyei</name>
    <dbReference type="NCBI Taxonomy" id="743699"/>
    <lineage>
        <taxon>Bacteria</taxon>
        <taxon>Pseudomonadati</taxon>
        <taxon>Pseudomonadota</taxon>
        <taxon>Gammaproteobacteria</taxon>
        <taxon>Lysobacterales</taxon>
        <taxon>Lysobacteraceae</taxon>
        <taxon>Xanthomonas</taxon>
    </lineage>
</organism>
<dbReference type="EMBL" id="CP103840">
    <property type="protein sequence ID" value="WOB26642.1"/>
    <property type="molecule type" value="Genomic_DNA"/>
</dbReference>
<gene>
    <name evidence="2" type="ORF">NYR99_01070</name>
</gene>